<accession>A0AAV5B331</accession>
<dbReference type="Gene3D" id="1.10.10.10">
    <property type="entry name" value="Winged helix-like DNA-binding domain superfamily/Winged helix DNA-binding domain"/>
    <property type="match status" value="1"/>
</dbReference>
<keyword evidence="3" id="KW-1185">Reference proteome</keyword>
<comment type="caution">
    <text evidence="2">The sequence shown here is derived from an EMBL/GenBank/DDBJ whole genome shotgun (WGS) entry which is preliminary data.</text>
</comment>
<dbReference type="PROSITE" id="PS50995">
    <property type="entry name" value="HTH_MARR_2"/>
    <property type="match status" value="1"/>
</dbReference>
<dbReference type="InterPro" id="IPR036390">
    <property type="entry name" value="WH_DNA-bd_sf"/>
</dbReference>
<evidence type="ECO:0000313" key="2">
    <source>
        <dbReference type="EMBL" id="GJM55239.1"/>
    </source>
</evidence>
<dbReference type="InterPro" id="IPR011991">
    <property type="entry name" value="ArsR-like_HTH"/>
</dbReference>
<dbReference type="GO" id="GO:0003700">
    <property type="term" value="F:DNA-binding transcription factor activity"/>
    <property type="evidence" value="ECO:0007669"/>
    <property type="project" value="InterPro"/>
</dbReference>
<dbReference type="CDD" id="cd00090">
    <property type="entry name" value="HTH_ARSR"/>
    <property type="match status" value="1"/>
</dbReference>
<dbReference type="RefSeq" id="WP_168353981.1">
    <property type="nucleotide sequence ID" value="NZ_BQKC01000001.1"/>
</dbReference>
<dbReference type="AlphaFoldDB" id="A0AAV5B331"/>
<dbReference type="Proteomes" id="UP001055025">
    <property type="component" value="Unassembled WGS sequence"/>
</dbReference>
<dbReference type="InterPro" id="IPR000835">
    <property type="entry name" value="HTH_MarR-typ"/>
</dbReference>
<dbReference type="EMBL" id="BQKC01000001">
    <property type="protein sequence ID" value="GJM55239.1"/>
    <property type="molecule type" value="Genomic_DNA"/>
</dbReference>
<name>A0AAV5B331_9ACTN</name>
<sequence length="187" mass="20262">MEPMEEPHGTCATPPGEPVPEVIRELAGRFLEEAFAARRLVRPPLAHLDGHGLRLEDAGRGCIGLLGVLSDEGGCASPSLFARQLGLTPARVSNILSALEREGLVERGPSAGDRRRVEVRLTEKGREVDALMNEALARHTADLLNALGEEDSRELVRILGRIVAVLGGAQWQQAHRQQSQWQGRCGS</sequence>
<proteinExistence type="predicted"/>
<evidence type="ECO:0000259" key="1">
    <source>
        <dbReference type="PROSITE" id="PS50995"/>
    </source>
</evidence>
<dbReference type="Pfam" id="PF12802">
    <property type="entry name" value="MarR_2"/>
    <property type="match status" value="1"/>
</dbReference>
<reference evidence="2" key="1">
    <citation type="journal article" date="2022" name="Int. J. Syst. Evol. Microbiol.">
        <title>Granulimonas faecalis gen. nov., sp. nov., and Leptogranulimonas caecicola gen. nov., sp. nov., novel lactate-producing Atopobiaceae bacteria isolated from mouse intestines, and an emended description of the family Atopobiaceae.</title>
        <authorList>
            <person name="Morinaga K."/>
            <person name="Kusada H."/>
            <person name="Sakamoto S."/>
            <person name="Murakami T."/>
            <person name="Toyoda A."/>
            <person name="Mori H."/>
            <person name="Meng X.Y."/>
            <person name="Takashino M."/>
            <person name="Murotomi K."/>
            <person name="Tamaki H."/>
        </authorList>
    </citation>
    <scope>NUCLEOTIDE SEQUENCE</scope>
    <source>
        <strain evidence="2">OPF53</strain>
    </source>
</reference>
<dbReference type="PANTHER" id="PTHR33164">
    <property type="entry name" value="TRANSCRIPTIONAL REGULATOR, MARR FAMILY"/>
    <property type="match status" value="1"/>
</dbReference>
<protein>
    <recommendedName>
        <fullName evidence="1">HTH marR-type domain-containing protein</fullName>
    </recommendedName>
</protein>
<dbReference type="SUPFAM" id="SSF46785">
    <property type="entry name" value="Winged helix' DNA-binding domain"/>
    <property type="match status" value="1"/>
</dbReference>
<organism evidence="2 3">
    <name type="scientific">Granulimonas faecalis</name>
    <dbReference type="NCBI Taxonomy" id="2894155"/>
    <lineage>
        <taxon>Bacteria</taxon>
        <taxon>Bacillati</taxon>
        <taxon>Actinomycetota</taxon>
        <taxon>Coriobacteriia</taxon>
        <taxon>Coriobacteriales</taxon>
        <taxon>Kribbibacteriaceae</taxon>
        <taxon>Granulimonas</taxon>
    </lineage>
</organism>
<evidence type="ECO:0000313" key="3">
    <source>
        <dbReference type="Proteomes" id="UP001055025"/>
    </source>
</evidence>
<dbReference type="PANTHER" id="PTHR33164:SF43">
    <property type="entry name" value="HTH-TYPE TRANSCRIPTIONAL REPRESSOR YETL"/>
    <property type="match status" value="1"/>
</dbReference>
<gene>
    <name evidence="2" type="ORF">ATOP_08940</name>
</gene>
<dbReference type="InterPro" id="IPR036388">
    <property type="entry name" value="WH-like_DNA-bd_sf"/>
</dbReference>
<dbReference type="SMART" id="SM00347">
    <property type="entry name" value="HTH_MARR"/>
    <property type="match status" value="1"/>
</dbReference>
<dbReference type="PRINTS" id="PR00598">
    <property type="entry name" value="HTHMARR"/>
</dbReference>
<dbReference type="InterPro" id="IPR039422">
    <property type="entry name" value="MarR/SlyA-like"/>
</dbReference>
<dbReference type="GO" id="GO:0006950">
    <property type="term" value="P:response to stress"/>
    <property type="evidence" value="ECO:0007669"/>
    <property type="project" value="TreeGrafter"/>
</dbReference>
<feature type="domain" description="HTH marR-type" evidence="1">
    <location>
        <begin position="24"/>
        <end position="164"/>
    </location>
</feature>